<gene>
    <name evidence="1" type="ORF">EGT67_09860</name>
</gene>
<dbReference type="OrthoDB" id="5736081at2"/>
<dbReference type="InterPro" id="IPR029039">
    <property type="entry name" value="Flavoprotein-like_sf"/>
</dbReference>
<evidence type="ECO:0000313" key="2">
    <source>
        <dbReference type="Proteomes" id="UP000286208"/>
    </source>
</evidence>
<dbReference type="Gene3D" id="3.40.50.360">
    <property type="match status" value="1"/>
</dbReference>
<accession>A0A3S3CZX6</accession>
<dbReference type="Proteomes" id="UP000286208">
    <property type="component" value="Unassembled WGS sequence"/>
</dbReference>
<sequence>MSDGSPEKPEKTLLVVHHTSSPATRELLEAVLAGAHDPEITGVTVRSVPALHATPVDVLGADGYLFGTSANFGYMSGALKHFFDTVYYPCLDTVAGRPYGLWVHGNNDTAGAVKSVQKIVTGLELVQSAQIVEVTGPVDASVRERCYELGATVAVTVAGDI</sequence>
<name>A0A3S3CZX6_9NOCA</name>
<dbReference type="SUPFAM" id="SSF52218">
    <property type="entry name" value="Flavoproteins"/>
    <property type="match status" value="1"/>
</dbReference>
<reference evidence="1 2" key="1">
    <citation type="submission" date="2018-11" db="EMBL/GenBank/DDBJ databases">
        <title>Rhodococcus spongicola sp. nov. and Rhodococcus xishaensis sp. nov. from marine sponges.</title>
        <authorList>
            <person name="Li L."/>
            <person name="Lin H.W."/>
        </authorList>
    </citation>
    <scope>NUCLEOTIDE SEQUENCE [LARGE SCALE GENOMIC DNA]</scope>
    <source>
        <strain evidence="1 2">CCTCC AB2014297</strain>
    </source>
</reference>
<dbReference type="AlphaFoldDB" id="A0A3S3CZX6"/>
<protein>
    <submittedName>
        <fullName evidence="1">Flavodoxin family protein</fullName>
    </submittedName>
</protein>
<proteinExistence type="predicted"/>
<dbReference type="EMBL" id="RKLP01000004">
    <property type="protein sequence ID" value="RVW09752.1"/>
    <property type="molecule type" value="Genomic_DNA"/>
</dbReference>
<organism evidence="1 2">
    <name type="scientific">Prescottella agglutinans</name>
    <dbReference type="NCBI Taxonomy" id="1644129"/>
    <lineage>
        <taxon>Bacteria</taxon>
        <taxon>Bacillati</taxon>
        <taxon>Actinomycetota</taxon>
        <taxon>Actinomycetes</taxon>
        <taxon>Mycobacteriales</taxon>
        <taxon>Nocardiaceae</taxon>
        <taxon>Prescottella</taxon>
    </lineage>
</organism>
<dbReference type="RefSeq" id="WP_127915888.1">
    <property type="nucleotide sequence ID" value="NZ_RKLP01000004.1"/>
</dbReference>
<evidence type="ECO:0000313" key="1">
    <source>
        <dbReference type="EMBL" id="RVW09752.1"/>
    </source>
</evidence>
<comment type="caution">
    <text evidence="1">The sequence shown here is derived from an EMBL/GenBank/DDBJ whole genome shotgun (WGS) entry which is preliminary data.</text>
</comment>
<keyword evidence="2" id="KW-1185">Reference proteome</keyword>